<name>A0A2T4ANJ4_TRIHA</name>
<evidence type="ECO:0000313" key="2">
    <source>
        <dbReference type="Proteomes" id="UP000241690"/>
    </source>
</evidence>
<sequence length="184" mass="20433">MYLPLTLHLHVQLSLYRFRFQAKKIKTFIISHSDAPLASIMSHRSPLCHCHASVCAQLYALHPISLFLCDHGSILRTSPFSCPVPPPHPPRTASTPCVSLPWCFFSFPCLPVAKENRQPRARVRALYVRAANCINTRVGQKAGPHRAGWIPVAPCSARGAVRSTRLVLRMRNFSGQDALGDGKD</sequence>
<evidence type="ECO:0000313" key="1">
    <source>
        <dbReference type="EMBL" id="PTB58637.1"/>
    </source>
</evidence>
<organism evidence="1 2">
    <name type="scientific">Trichoderma harzianum CBS 226.95</name>
    <dbReference type="NCBI Taxonomy" id="983964"/>
    <lineage>
        <taxon>Eukaryota</taxon>
        <taxon>Fungi</taxon>
        <taxon>Dikarya</taxon>
        <taxon>Ascomycota</taxon>
        <taxon>Pezizomycotina</taxon>
        <taxon>Sordariomycetes</taxon>
        <taxon>Hypocreomycetidae</taxon>
        <taxon>Hypocreales</taxon>
        <taxon>Hypocreaceae</taxon>
        <taxon>Trichoderma</taxon>
    </lineage>
</organism>
<dbReference type="GeneID" id="36622583"/>
<accession>A0A2T4ANJ4</accession>
<dbReference type="Proteomes" id="UP000241690">
    <property type="component" value="Unassembled WGS sequence"/>
</dbReference>
<reference evidence="1 2" key="1">
    <citation type="submission" date="2016-07" db="EMBL/GenBank/DDBJ databases">
        <title>Multiple horizontal gene transfer events from other fungi enriched the ability of initially mycotrophic Trichoderma (Ascomycota) to feed on dead plant biomass.</title>
        <authorList>
            <consortium name="DOE Joint Genome Institute"/>
            <person name="Aerts A."/>
            <person name="Atanasova L."/>
            <person name="Chenthamara K."/>
            <person name="Zhang J."/>
            <person name="Grujic M."/>
            <person name="Henrissat B."/>
            <person name="Kuo A."/>
            <person name="Salamov A."/>
            <person name="Lipzen A."/>
            <person name="Labutti K."/>
            <person name="Barry K."/>
            <person name="Miao Y."/>
            <person name="Rahimi M.J."/>
            <person name="Shen Q."/>
            <person name="Grigoriev I.V."/>
            <person name="Kubicek C.P."/>
            <person name="Druzhinina I.S."/>
        </authorList>
    </citation>
    <scope>NUCLEOTIDE SEQUENCE [LARGE SCALE GENOMIC DNA]</scope>
    <source>
        <strain evidence="1 2">CBS 226.95</strain>
    </source>
</reference>
<dbReference type="AlphaFoldDB" id="A0A2T4ANJ4"/>
<proteinExistence type="predicted"/>
<dbReference type="RefSeq" id="XP_024778314.1">
    <property type="nucleotide sequence ID" value="XM_024914018.1"/>
</dbReference>
<dbReference type="EMBL" id="KZ679676">
    <property type="protein sequence ID" value="PTB58637.1"/>
    <property type="molecule type" value="Genomic_DNA"/>
</dbReference>
<gene>
    <name evidence="1" type="ORF">M431DRAFT_281926</name>
</gene>
<protein>
    <submittedName>
        <fullName evidence="1">Uncharacterized protein</fullName>
    </submittedName>
</protein>
<keyword evidence="2" id="KW-1185">Reference proteome</keyword>